<evidence type="ECO:0000313" key="1">
    <source>
        <dbReference type="EMBL" id="MZR23457.1"/>
    </source>
</evidence>
<dbReference type="EMBL" id="WTVA01000015">
    <property type="protein sequence ID" value="MZR23457.1"/>
    <property type="molecule type" value="Genomic_DNA"/>
</dbReference>
<reference evidence="1 2" key="1">
    <citation type="journal article" date="2014" name="Int. J. Syst. Evol. Microbiol.">
        <title>Sneathiella chungangensis sp. nov., isolated from a marine sand, and emended description of the genus Sneathiella.</title>
        <authorList>
            <person name="Siamphan C."/>
            <person name="Kim H."/>
            <person name="Lee J.S."/>
            <person name="Kim W."/>
        </authorList>
    </citation>
    <scope>NUCLEOTIDE SEQUENCE [LARGE SCALE GENOMIC DNA]</scope>
    <source>
        <strain evidence="1 2">KCTC 32476</strain>
    </source>
</reference>
<dbReference type="Gene3D" id="2.40.10.220">
    <property type="entry name" value="predicted glycosyltransferase like domains"/>
    <property type="match status" value="1"/>
</dbReference>
<dbReference type="AlphaFoldDB" id="A0A845MJK9"/>
<gene>
    <name evidence="1" type="ORF">GQF03_14055</name>
</gene>
<accession>A0A845MJK9</accession>
<organism evidence="1 2">
    <name type="scientific">Sneathiella chungangensis</name>
    <dbReference type="NCBI Taxonomy" id="1418234"/>
    <lineage>
        <taxon>Bacteria</taxon>
        <taxon>Pseudomonadati</taxon>
        <taxon>Pseudomonadota</taxon>
        <taxon>Alphaproteobacteria</taxon>
        <taxon>Sneathiellales</taxon>
        <taxon>Sneathiellaceae</taxon>
        <taxon>Sneathiella</taxon>
    </lineage>
</organism>
<protein>
    <recommendedName>
        <fullName evidence="3">PilZ domain-containing protein</fullName>
    </recommendedName>
</protein>
<dbReference type="RefSeq" id="WP_161339927.1">
    <property type="nucleotide sequence ID" value="NZ_JBHSDG010000003.1"/>
</dbReference>
<dbReference type="Proteomes" id="UP000445696">
    <property type="component" value="Unassembled WGS sequence"/>
</dbReference>
<evidence type="ECO:0008006" key="3">
    <source>
        <dbReference type="Google" id="ProtNLM"/>
    </source>
</evidence>
<comment type="caution">
    <text evidence="1">The sequence shown here is derived from an EMBL/GenBank/DDBJ whole genome shotgun (WGS) entry which is preliminary data.</text>
</comment>
<sequence length="119" mass="14009">MKRYFTTTRYRLHNRKDRRHDVPKLRLTLGDREFETYDWSLGGFRIDDFRERPPVGEKMKVRHMAYDAENSTATNSIAVVTRILIGKNQVAFSFNKLDEPAYELLENASMKRLARLAGK</sequence>
<dbReference type="OrthoDB" id="7356068at2"/>
<evidence type="ECO:0000313" key="2">
    <source>
        <dbReference type="Proteomes" id="UP000445696"/>
    </source>
</evidence>
<name>A0A845MJK9_9PROT</name>
<keyword evidence="2" id="KW-1185">Reference proteome</keyword>
<proteinExistence type="predicted"/>